<dbReference type="PANTHER" id="PTHR43584:SF3">
    <property type="entry name" value="BIFUNCTIONAL PROTEIN GLMU"/>
    <property type="match status" value="1"/>
</dbReference>
<dbReference type="InterPro" id="IPR025877">
    <property type="entry name" value="MobA-like_NTP_Trfase"/>
</dbReference>
<comment type="pathway">
    <text evidence="18">Nucleotide-sugar biosynthesis; UDP-N-acetyl-alpha-D-glucosamine biosynthesis; UDP-N-acetyl-alpha-D-glucosamine from N-acetyl-alpha-D-glucosamine 1-phosphate: step 1/1.</text>
</comment>
<evidence type="ECO:0000259" key="19">
    <source>
        <dbReference type="Pfam" id="PF12804"/>
    </source>
</evidence>
<feature type="region of interest" description="N-acetyltransferase" evidence="18">
    <location>
        <begin position="253"/>
        <end position="462"/>
    </location>
</feature>
<feature type="binding site" evidence="18">
    <location>
        <position position="379"/>
    </location>
    <ligand>
        <name>UDP-N-acetyl-alpha-D-glucosamine</name>
        <dbReference type="ChEBI" id="CHEBI:57705"/>
    </ligand>
</feature>
<dbReference type="Pfam" id="PF12804">
    <property type="entry name" value="NTP_transf_3"/>
    <property type="match status" value="1"/>
</dbReference>
<dbReference type="GO" id="GO:0005737">
    <property type="term" value="C:cytoplasm"/>
    <property type="evidence" value="ECO:0007669"/>
    <property type="project" value="UniProtKB-SubCell"/>
</dbReference>
<comment type="catalytic activity">
    <reaction evidence="15 18">
        <text>alpha-D-glucosamine 1-phosphate + acetyl-CoA = N-acetyl-alpha-D-glucosamine 1-phosphate + CoA + H(+)</text>
        <dbReference type="Rhea" id="RHEA:13725"/>
        <dbReference type="ChEBI" id="CHEBI:15378"/>
        <dbReference type="ChEBI" id="CHEBI:57287"/>
        <dbReference type="ChEBI" id="CHEBI:57288"/>
        <dbReference type="ChEBI" id="CHEBI:57776"/>
        <dbReference type="ChEBI" id="CHEBI:58516"/>
        <dbReference type="EC" id="2.3.1.157"/>
    </reaction>
</comment>
<comment type="pathway">
    <text evidence="18">Bacterial outer membrane biogenesis; LPS lipid A biosynthesis.</text>
</comment>
<evidence type="ECO:0000256" key="13">
    <source>
        <dbReference type="ARBA" id="ARBA00023315"/>
    </source>
</evidence>
<feature type="binding site" evidence="18">
    <location>
        <begin position="79"/>
        <end position="80"/>
    </location>
    <ligand>
        <name>UDP-N-acetyl-alpha-D-glucosamine</name>
        <dbReference type="ChEBI" id="CHEBI:57705"/>
    </ligand>
</feature>
<dbReference type="GO" id="GO:0003977">
    <property type="term" value="F:UDP-N-acetylglucosamine diphosphorylase activity"/>
    <property type="evidence" value="ECO:0007669"/>
    <property type="project" value="UniProtKB-UniRule"/>
</dbReference>
<evidence type="ECO:0000256" key="12">
    <source>
        <dbReference type="ARBA" id="ARBA00023268"/>
    </source>
</evidence>
<dbReference type="CDD" id="cd02540">
    <property type="entry name" value="GT2_GlmU_N_bac"/>
    <property type="match status" value="1"/>
</dbReference>
<feature type="binding site" evidence="18">
    <location>
        <begin position="7"/>
        <end position="10"/>
    </location>
    <ligand>
        <name>UDP-N-acetyl-alpha-D-glucosamine</name>
        <dbReference type="ChEBI" id="CHEBI:57705"/>
    </ligand>
</feature>
<dbReference type="PANTHER" id="PTHR43584">
    <property type="entry name" value="NUCLEOTIDYL TRANSFERASE"/>
    <property type="match status" value="1"/>
</dbReference>
<comment type="cofactor">
    <cofactor evidence="18">
        <name>Mg(2+)</name>
        <dbReference type="ChEBI" id="CHEBI:18420"/>
    </cofactor>
    <text evidence="18">Binds 1 Mg(2+) ion per subunit.</text>
</comment>
<dbReference type="STRING" id="1208919.CDSE_0248"/>
<dbReference type="KEGG" id="kde:CDSE_0248"/>
<evidence type="ECO:0000256" key="5">
    <source>
        <dbReference type="ARBA" id="ARBA00022679"/>
    </source>
</evidence>
<dbReference type="RefSeq" id="WP_015396009.1">
    <property type="nucleotide sequence ID" value="NC_020294.1"/>
</dbReference>
<dbReference type="HOGENOM" id="CLU_029499_15_2_4"/>
<dbReference type="GO" id="GO:0008360">
    <property type="term" value="P:regulation of cell shape"/>
    <property type="evidence" value="ECO:0007669"/>
    <property type="project" value="UniProtKB-KW"/>
</dbReference>
<dbReference type="EC" id="2.7.7.23" evidence="18"/>
<feature type="binding site" evidence="18">
    <location>
        <position position="442"/>
    </location>
    <ligand>
        <name>acetyl-CoA</name>
        <dbReference type="ChEBI" id="CHEBI:57288"/>
    </ligand>
</feature>
<evidence type="ECO:0000256" key="14">
    <source>
        <dbReference type="ARBA" id="ARBA00023316"/>
    </source>
</evidence>
<dbReference type="AlphaFoldDB" id="M1L1E3"/>
<keyword evidence="12 18" id="KW-0511">Multifunctional enzyme</keyword>
<dbReference type="HAMAP" id="MF_01631">
    <property type="entry name" value="GlmU"/>
    <property type="match status" value="1"/>
</dbReference>
<comment type="catalytic activity">
    <reaction evidence="16 18">
        <text>N-acetyl-alpha-D-glucosamine 1-phosphate + UTP + H(+) = UDP-N-acetyl-alpha-D-glucosamine + diphosphate</text>
        <dbReference type="Rhea" id="RHEA:13509"/>
        <dbReference type="ChEBI" id="CHEBI:15378"/>
        <dbReference type="ChEBI" id="CHEBI:33019"/>
        <dbReference type="ChEBI" id="CHEBI:46398"/>
        <dbReference type="ChEBI" id="CHEBI:57705"/>
        <dbReference type="ChEBI" id="CHEBI:57776"/>
        <dbReference type="EC" id="2.7.7.23"/>
    </reaction>
</comment>
<keyword evidence="9 18" id="KW-0460">Magnesium</keyword>
<feature type="binding site" evidence="18">
    <location>
        <position position="382"/>
    </location>
    <ligand>
        <name>acetyl-CoA</name>
        <dbReference type="ChEBI" id="CHEBI:57288"/>
    </ligand>
</feature>
<evidence type="ECO:0000256" key="11">
    <source>
        <dbReference type="ARBA" id="ARBA00022984"/>
    </source>
</evidence>
<keyword evidence="6 18" id="KW-0548">Nucleotidyltransferase</keyword>
<feature type="region of interest" description="Linker" evidence="18">
    <location>
        <begin position="232"/>
        <end position="252"/>
    </location>
</feature>
<feature type="binding site" evidence="18">
    <location>
        <position position="425"/>
    </location>
    <ligand>
        <name>acetyl-CoA</name>
        <dbReference type="ChEBI" id="CHEBI:57288"/>
    </ligand>
</feature>
<proteinExistence type="inferred from homology"/>
<organism evidence="20 21">
    <name type="scientific">Candidatus Kinetoplastidibacterium desouzai TCC079E</name>
    <dbReference type="NCBI Taxonomy" id="1208919"/>
    <lineage>
        <taxon>Bacteria</taxon>
        <taxon>Pseudomonadati</taxon>
        <taxon>Pseudomonadota</taxon>
        <taxon>Betaproteobacteria</taxon>
        <taxon>Candidatus Kinetoplastidibacterium</taxon>
    </lineage>
</organism>
<dbReference type="UniPathway" id="UPA00113">
    <property type="reaction ID" value="UER00532"/>
</dbReference>
<feature type="binding site" evidence="18">
    <location>
        <position position="229"/>
    </location>
    <ligand>
        <name>UDP-N-acetyl-alpha-D-glucosamine</name>
        <dbReference type="ChEBI" id="CHEBI:57705"/>
    </ligand>
</feature>
<feature type="binding site" evidence="18">
    <location>
        <position position="171"/>
    </location>
    <ligand>
        <name>UDP-N-acetyl-alpha-D-glucosamine</name>
        <dbReference type="ChEBI" id="CHEBI:57705"/>
    </ligand>
</feature>
<keyword evidence="13 18" id="KW-0012">Acyltransferase</keyword>
<feature type="binding site" evidence="18">
    <location>
        <position position="229"/>
    </location>
    <ligand>
        <name>Mg(2+)</name>
        <dbReference type="ChEBI" id="CHEBI:18420"/>
    </ligand>
</feature>
<feature type="binding site" evidence="18">
    <location>
        <begin position="105"/>
        <end position="107"/>
    </location>
    <ligand>
        <name>UDP-N-acetyl-alpha-D-glucosamine</name>
        <dbReference type="ChEBI" id="CHEBI:57705"/>
    </ligand>
</feature>
<dbReference type="InterPro" id="IPR011004">
    <property type="entry name" value="Trimer_LpxA-like_sf"/>
</dbReference>
<feature type="binding site" evidence="18">
    <location>
        <position position="141"/>
    </location>
    <ligand>
        <name>UDP-N-acetyl-alpha-D-glucosamine</name>
        <dbReference type="ChEBI" id="CHEBI:57705"/>
    </ligand>
</feature>
<evidence type="ECO:0000256" key="1">
    <source>
        <dbReference type="ARBA" id="ARBA00004496"/>
    </source>
</evidence>
<sequence>MLNIVILAAGLGTRMKSNFPKVLHALAGRPMLAYVIDSALALRPSSITIVVGNESNQIRDFVKRYSCDVNFVVQVNQLGTGHAVKQALPNLLDSGSEKDSTLILYGDVPLVKTITMESLLEARKNGLGILTSFLDNPNGYGRIIRDHNGFIRKIVEHRDANQIELNIKEINTGIIAVPTVLLKKWIVNLNNDNKQKEYYLTDIVGMAVSEGVFVGSSRPKENWEILGVNNHVQQANLERIWQEEQAKLIMESGVTLADPKRIDIRGTLECGKDVFIDVGCIFEGVVVLGDNVRIGPYCILKDVCIARDSIVNAYSHLCDANLGNNVQIGPFSRLRDCIDIDSYSKIGNFVEIKNSNFGKLSKANHLTYIGDADIGSNVNIGAGTITCNYDGLNKFRTIIEDNAFIGSDSQLIAPVMVGKDATIAAGTTLTNDAPEGQLTLSRVRQYSIPDWTRPGSGNSKKD</sequence>
<name>M1L1E3_9PROT</name>
<dbReference type="InterPro" id="IPR005882">
    <property type="entry name" value="Bifunctional_GlmU"/>
</dbReference>
<feature type="binding site" evidence="18">
    <location>
        <position position="74"/>
    </location>
    <ligand>
        <name>UDP-N-acetyl-alpha-D-glucosamine</name>
        <dbReference type="ChEBI" id="CHEBI:57705"/>
    </ligand>
</feature>
<evidence type="ECO:0000256" key="10">
    <source>
        <dbReference type="ARBA" id="ARBA00022960"/>
    </source>
</evidence>
<dbReference type="InterPro" id="IPR050065">
    <property type="entry name" value="GlmU-like"/>
</dbReference>
<feature type="binding site" evidence="18">
    <location>
        <position position="21"/>
    </location>
    <ligand>
        <name>UDP-N-acetyl-alpha-D-glucosamine</name>
        <dbReference type="ChEBI" id="CHEBI:57705"/>
    </ligand>
</feature>
<evidence type="ECO:0000256" key="8">
    <source>
        <dbReference type="ARBA" id="ARBA00022737"/>
    </source>
</evidence>
<dbReference type="EMBL" id="CP003803">
    <property type="protein sequence ID" value="AGF46598.1"/>
    <property type="molecule type" value="Genomic_DNA"/>
</dbReference>
<dbReference type="InterPro" id="IPR001451">
    <property type="entry name" value="Hexapep"/>
</dbReference>
<comment type="similarity">
    <text evidence="2 18">In the C-terminal section; belongs to the transferase hexapeptide repeat family.</text>
</comment>
<dbReference type="CDD" id="cd03353">
    <property type="entry name" value="LbH_GlmU_C"/>
    <property type="match status" value="1"/>
</dbReference>
<dbReference type="GO" id="GO:0009245">
    <property type="term" value="P:lipid A biosynthetic process"/>
    <property type="evidence" value="ECO:0007669"/>
    <property type="project" value="UniProtKB-UniRule"/>
</dbReference>
<dbReference type="SUPFAM" id="SSF53448">
    <property type="entry name" value="Nucleotide-diphospho-sugar transferases"/>
    <property type="match status" value="1"/>
</dbReference>
<evidence type="ECO:0000313" key="20">
    <source>
        <dbReference type="EMBL" id="AGF46598.1"/>
    </source>
</evidence>
<feature type="binding site" evidence="18">
    <location>
        <position position="368"/>
    </location>
    <ligand>
        <name>UDP-N-acetyl-alpha-D-glucosamine</name>
        <dbReference type="ChEBI" id="CHEBI:57705"/>
    </ligand>
</feature>
<feature type="region of interest" description="Pyrophosphorylase" evidence="18">
    <location>
        <begin position="1"/>
        <end position="231"/>
    </location>
</feature>
<dbReference type="GO" id="GO:0071555">
    <property type="term" value="P:cell wall organization"/>
    <property type="evidence" value="ECO:0007669"/>
    <property type="project" value="UniProtKB-KW"/>
</dbReference>
<evidence type="ECO:0000256" key="9">
    <source>
        <dbReference type="ARBA" id="ARBA00022842"/>
    </source>
</evidence>
<comment type="pathway">
    <text evidence="18">Nucleotide-sugar biosynthesis; UDP-N-acetyl-alpha-D-glucosamine biosynthesis; N-acetyl-alpha-D-glucosamine 1-phosphate from alpha-D-glucosamine 6-phosphate (route II): step 2/2.</text>
</comment>
<dbReference type="GO" id="GO:0000902">
    <property type="term" value="P:cell morphogenesis"/>
    <property type="evidence" value="ECO:0007669"/>
    <property type="project" value="UniProtKB-UniRule"/>
</dbReference>
<evidence type="ECO:0000256" key="16">
    <source>
        <dbReference type="ARBA" id="ARBA00048493"/>
    </source>
</evidence>
<evidence type="ECO:0000256" key="6">
    <source>
        <dbReference type="ARBA" id="ARBA00022695"/>
    </source>
</evidence>
<dbReference type="OrthoDB" id="9775031at2"/>
<evidence type="ECO:0000256" key="2">
    <source>
        <dbReference type="ARBA" id="ARBA00007707"/>
    </source>
</evidence>
<keyword evidence="10 18" id="KW-0133">Cell shape</keyword>
<feature type="binding site" evidence="18">
    <location>
        <position position="156"/>
    </location>
    <ligand>
        <name>UDP-N-acetyl-alpha-D-glucosamine</name>
        <dbReference type="ChEBI" id="CHEBI:57705"/>
    </ligand>
</feature>
<dbReference type="Gene3D" id="3.90.550.10">
    <property type="entry name" value="Spore Coat Polysaccharide Biosynthesis Protein SpsA, Chain A"/>
    <property type="match status" value="1"/>
</dbReference>
<evidence type="ECO:0000256" key="7">
    <source>
        <dbReference type="ARBA" id="ARBA00022723"/>
    </source>
</evidence>
<keyword evidence="8 18" id="KW-0677">Repeat</keyword>
<evidence type="ECO:0000256" key="4">
    <source>
        <dbReference type="ARBA" id="ARBA00022490"/>
    </source>
</evidence>
<gene>
    <name evidence="18" type="primary">glmU</name>
    <name evidence="20" type="ORF">CDSE_0248</name>
</gene>
<dbReference type="GO" id="GO:0009252">
    <property type="term" value="P:peptidoglycan biosynthetic process"/>
    <property type="evidence" value="ECO:0007669"/>
    <property type="project" value="UniProtKB-UniRule"/>
</dbReference>
<keyword evidence="4 18" id="KW-0963">Cytoplasm</keyword>
<dbReference type="eggNOG" id="COG1207">
    <property type="taxonomic scope" value="Bacteria"/>
</dbReference>
<dbReference type="GO" id="GO:0016020">
    <property type="term" value="C:membrane"/>
    <property type="evidence" value="ECO:0007669"/>
    <property type="project" value="GOC"/>
</dbReference>
<dbReference type="GO" id="GO:0019134">
    <property type="term" value="F:glucosamine-1-phosphate N-acetyltransferase activity"/>
    <property type="evidence" value="ECO:0007669"/>
    <property type="project" value="UniProtKB-UniRule"/>
</dbReference>
<dbReference type="SUPFAM" id="SSF51161">
    <property type="entry name" value="Trimeric LpxA-like enzymes"/>
    <property type="match status" value="1"/>
</dbReference>
<dbReference type="Pfam" id="PF14602">
    <property type="entry name" value="Hexapep_2"/>
    <property type="match status" value="1"/>
</dbReference>
<evidence type="ECO:0000256" key="17">
    <source>
        <dbReference type="ARBA" id="ARBA00049628"/>
    </source>
</evidence>
<feature type="binding site" evidence="18">
    <location>
        <begin position="388"/>
        <end position="389"/>
    </location>
    <ligand>
        <name>acetyl-CoA</name>
        <dbReference type="ChEBI" id="CHEBI:57288"/>
    </ligand>
</feature>
<comment type="function">
    <text evidence="17 18">Catalyzes the last two sequential reactions in the de novo biosynthetic pathway for UDP-N-acetylglucosamine (UDP-GlcNAc). The C-terminal domain catalyzes the transfer of acetyl group from acetyl coenzyme A to glucosamine-1-phosphate (GlcN-1-P) to produce N-acetylglucosamine-1-phosphate (GlcNAc-1-P), which is converted into UDP-GlcNAc by the transfer of uridine 5-monophosphate (from uridine 5-triphosphate), a reaction catalyzed by the N-terminal domain.</text>
</comment>
<dbReference type="Gene3D" id="2.160.10.10">
    <property type="entry name" value="Hexapeptide repeat proteins"/>
    <property type="match status" value="1"/>
</dbReference>
<evidence type="ECO:0000256" key="3">
    <source>
        <dbReference type="ARBA" id="ARBA00007947"/>
    </source>
</evidence>
<feature type="binding site" evidence="18">
    <location>
        <position position="335"/>
    </location>
    <ligand>
        <name>UDP-N-acetyl-alpha-D-glucosamine</name>
        <dbReference type="ChEBI" id="CHEBI:57705"/>
    </ligand>
</feature>
<feature type="binding site" evidence="18">
    <location>
        <position position="107"/>
    </location>
    <ligand>
        <name>Mg(2+)</name>
        <dbReference type="ChEBI" id="CHEBI:18420"/>
    </ligand>
</feature>
<dbReference type="PATRIC" id="fig|1208919.3.peg.36"/>
<keyword evidence="14 18" id="KW-0961">Cell wall biogenesis/degradation</keyword>
<feature type="domain" description="MobA-like NTP transferase" evidence="19">
    <location>
        <begin position="5"/>
        <end position="124"/>
    </location>
</feature>
<dbReference type="GO" id="GO:0006048">
    <property type="term" value="P:UDP-N-acetylglucosamine biosynthetic process"/>
    <property type="evidence" value="ECO:0007669"/>
    <property type="project" value="UniProtKB-UniPathway"/>
</dbReference>
<protein>
    <recommendedName>
        <fullName evidence="18">Bifunctional protein GlmU</fullName>
    </recommendedName>
    <domain>
        <recommendedName>
            <fullName evidence="18">UDP-N-acetylglucosamine pyrophosphorylase</fullName>
            <ecNumber evidence="18">2.7.7.23</ecNumber>
        </recommendedName>
        <alternativeName>
            <fullName evidence="18">N-acetylglucosamine-1-phosphate uridyltransferase</fullName>
        </alternativeName>
    </domain>
    <domain>
        <recommendedName>
            <fullName evidence="18">Glucosamine-1-phosphate N-acetyltransferase</fullName>
            <ecNumber evidence="18">2.3.1.157</ecNumber>
        </recommendedName>
    </domain>
</protein>
<evidence type="ECO:0000256" key="15">
    <source>
        <dbReference type="ARBA" id="ARBA00048247"/>
    </source>
</evidence>
<evidence type="ECO:0000256" key="18">
    <source>
        <dbReference type="HAMAP-Rule" id="MF_01631"/>
    </source>
</evidence>
<dbReference type="UniPathway" id="UPA00973"/>
<comment type="subunit">
    <text evidence="18">Homotrimer.</text>
</comment>
<keyword evidence="11 18" id="KW-0573">Peptidoglycan synthesis</keyword>
<feature type="active site" description="Proton acceptor" evidence="18">
    <location>
        <position position="365"/>
    </location>
</feature>
<dbReference type="EC" id="2.3.1.157" evidence="18"/>
<keyword evidence="21" id="KW-1185">Reference proteome</keyword>
<dbReference type="Proteomes" id="UP000011547">
    <property type="component" value="Chromosome"/>
</dbReference>
<reference evidence="20 21" key="1">
    <citation type="journal article" date="2013" name="Genome Biol. Evol.">
        <title>Genome evolution and phylogenomic analysis of candidatus kinetoplastibacterium, the betaproteobacterial endosymbionts of strigomonas and angomonas.</title>
        <authorList>
            <person name="Alves J.M."/>
            <person name="Serrano M.G."/>
            <person name="Maia da Silva F."/>
            <person name="Voegtly L.J."/>
            <person name="Matveyev A.V."/>
            <person name="Teixeira M.M."/>
            <person name="Camargo E.P."/>
            <person name="Buck G.A."/>
        </authorList>
    </citation>
    <scope>NUCLEOTIDE SEQUENCE [LARGE SCALE GENOMIC DNA]</scope>
    <source>
        <strain evidence="20 21">TCC079E</strain>
    </source>
</reference>
<dbReference type="InterPro" id="IPR038009">
    <property type="entry name" value="GlmU_C_LbH"/>
</dbReference>
<evidence type="ECO:0000313" key="21">
    <source>
        <dbReference type="Proteomes" id="UP000011547"/>
    </source>
</evidence>
<comment type="subcellular location">
    <subcellularLocation>
        <location evidence="1 18">Cytoplasm</location>
    </subcellularLocation>
</comment>
<keyword evidence="5 18" id="KW-0808">Transferase</keyword>
<dbReference type="NCBIfam" id="TIGR01173">
    <property type="entry name" value="glmU"/>
    <property type="match status" value="1"/>
</dbReference>
<accession>M1L1E3</accession>
<feature type="binding site" evidence="18">
    <location>
        <position position="407"/>
    </location>
    <ligand>
        <name>acetyl-CoA</name>
        <dbReference type="ChEBI" id="CHEBI:57288"/>
    </ligand>
</feature>
<dbReference type="GO" id="GO:0000287">
    <property type="term" value="F:magnesium ion binding"/>
    <property type="evidence" value="ECO:0007669"/>
    <property type="project" value="UniProtKB-UniRule"/>
</dbReference>
<feature type="binding site" evidence="18">
    <location>
        <position position="353"/>
    </location>
    <ligand>
        <name>UDP-N-acetyl-alpha-D-glucosamine</name>
        <dbReference type="ChEBI" id="CHEBI:57705"/>
    </ligand>
</feature>
<comment type="similarity">
    <text evidence="3 18">In the N-terminal section; belongs to the N-acetylglucosamine-1-phosphate uridyltransferase family.</text>
</comment>
<keyword evidence="7 18" id="KW-0479">Metal-binding</keyword>
<dbReference type="InterPro" id="IPR029044">
    <property type="entry name" value="Nucleotide-diphossugar_trans"/>
</dbReference>